<sequence length="312" mass="34623">MADENAPPIPHLLWRAEPAGAWSWVSQGFCTYTGMEADACLGFGWIAALHPQDRPAQRELWRRSGHVEPFHATCRLLDNGTRRYRQFQSHSSPLLDATGEVVEWLGSAVEIEAVRQRQSDELVALKHRMRNMLSVIRSIAQRTARTSTSQEYLAMHLEGRLDALSRIHAALMVSNGQSVDLGQLIADELLAHSAQEGPRLRLDGPPVRLPYRTAEILGLAMHELASNAVKFGALLDPRGDLAVDWRWDGADALVLSWKESGASTRSRGKRGFGLELLESRLPYELQAKVAFTIEQDGARCTITIPAIHLGPD</sequence>
<reference evidence="9 10" key="1">
    <citation type="submission" date="2019-01" db="EMBL/GenBank/DDBJ databases">
        <authorList>
            <person name="Chen W.-M."/>
        </authorList>
    </citation>
    <scope>NUCLEOTIDE SEQUENCE [LARGE SCALE GENOMIC DNA]</scope>
    <source>
        <strain evidence="9 10">CCP-6</strain>
    </source>
</reference>
<evidence type="ECO:0000259" key="8">
    <source>
        <dbReference type="SMART" id="SM00911"/>
    </source>
</evidence>
<evidence type="ECO:0000256" key="3">
    <source>
        <dbReference type="ARBA" id="ARBA00022553"/>
    </source>
</evidence>
<feature type="domain" description="Signal transduction histidine kinase HWE region" evidence="8">
    <location>
        <begin position="125"/>
        <end position="206"/>
    </location>
</feature>
<dbReference type="Gene3D" id="3.30.450.20">
    <property type="entry name" value="PAS domain"/>
    <property type="match status" value="1"/>
</dbReference>
<evidence type="ECO:0000313" key="9">
    <source>
        <dbReference type="EMBL" id="RVT95799.1"/>
    </source>
</evidence>
<dbReference type="InterPro" id="IPR011102">
    <property type="entry name" value="Sig_transdc_His_kinase_HWE"/>
</dbReference>
<dbReference type="OrthoDB" id="9813940at2"/>
<dbReference type="Pfam" id="PF08447">
    <property type="entry name" value="PAS_3"/>
    <property type="match status" value="1"/>
</dbReference>
<dbReference type="InterPro" id="IPR035965">
    <property type="entry name" value="PAS-like_dom_sf"/>
</dbReference>
<dbReference type="RefSeq" id="WP_127788660.1">
    <property type="nucleotide sequence ID" value="NZ_SACL01000005.1"/>
</dbReference>
<dbReference type="Gene3D" id="3.30.565.10">
    <property type="entry name" value="Histidine kinase-like ATPase, C-terminal domain"/>
    <property type="match status" value="1"/>
</dbReference>
<dbReference type="CDD" id="cd00130">
    <property type="entry name" value="PAS"/>
    <property type="match status" value="1"/>
</dbReference>
<dbReference type="SMART" id="SM00911">
    <property type="entry name" value="HWE_HK"/>
    <property type="match status" value="1"/>
</dbReference>
<dbReference type="EC" id="2.7.13.3" evidence="2"/>
<evidence type="ECO:0000256" key="1">
    <source>
        <dbReference type="ARBA" id="ARBA00000085"/>
    </source>
</evidence>
<evidence type="ECO:0000256" key="5">
    <source>
        <dbReference type="ARBA" id="ARBA00022741"/>
    </source>
</evidence>
<accession>A0A437MDT0</accession>
<dbReference type="Pfam" id="PF07536">
    <property type="entry name" value="HWE_HK"/>
    <property type="match status" value="1"/>
</dbReference>
<evidence type="ECO:0000256" key="7">
    <source>
        <dbReference type="ARBA" id="ARBA00022840"/>
    </source>
</evidence>
<keyword evidence="7" id="KW-0067">ATP-binding</keyword>
<keyword evidence="3" id="KW-0597">Phosphoprotein</keyword>
<evidence type="ECO:0000313" key="10">
    <source>
        <dbReference type="Proteomes" id="UP000282957"/>
    </source>
</evidence>
<dbReference type="PANTHER" id="PTHR41523:SF8">
    <property type="entry name" value="ETHYLENE RESPONSE SENSOR PROTEIN"/>
    <property type="match status" value="1"/>
</dbReference>
<dbReference type="SUPFAM" id="SSF55785">
    <property type="entry name" value="PYP-like sensor domain (PAS domain)"/>
    <property type="match status" value="1"/>
</dbReference>
<evidence type="ECO:0000256" key="6">
    <source>
        <dbReference type="ARBA" id="ARBA00022777"/>
    </source>
</evidence>
<keyword evidence="4" id="KW-0808">Transferase</keyword>
<comment type="catalytic activity">
    <reaction evidence="1">
        <text>ATP + protein L-histidine = ADP + protein N-phospho-L-histidine.</text>
        <dbReference type="EC" id="2.7.13.3"/>
    </reaction>
</comment>
<dbReference type="GO" id="GO:0005524">
    <property type="term" value="F:ATP binding"/>
    <property type="evidence" value="ECO:0007669"/>
    <property type="project" value="UniProtKB-KW"/>
</dbReference>
<dbReference type="GO" id="GO:0004673">
    <property type="term" value="F:protein histidine kinase activity"/>
    <property type="evidence" value="ECO:0007669"/>
    <property type="project" value="UniProtKB-EC"/>
</dbReference>
<dbReference type="PANTHER" id="PTHR41523">
    <property type="entry name" value="TWO-COMPONENT SYSTEM SENSOR PROTEIN"/>
    <property type="match status" value="1"/>
</dbReference>
<keyword evidence="5" id="KW-0547">Nucleotide-binding</keyword>
<dbReference type="Proteomes" id="UP000282957">
    <property type="component" value="Unassembled WGS sequence"/>
</dbReference>
<evidence type="ECO:0000256" key="2">
    <source>
        <dbReference type="ARBA" id="ARBA00012438"/>
    </source>
</evidence>
<name>A0A437MDT0_9PROT</name>
<protein>
    <recommendedName>
        <fullName evidence="2">histidine kinase</fullName>
        <ecNumber evidence="2">2.7.13.3</ecNumber>
    </recommendedName>
</protein>
<dbReference type="SUPFAM" id="SSF55874">
    <property type="entry name" value="ATPase domain of HSP90 chaperone/DNA topoisomerase II/histidine kinase"/>
    <property type="match status" value="1"/>
</dbReference>
<gene>
    <name evidence="9" type="ORF">EOD42_16555</name>
</gene>
<organism evidence="9 10">
    <name type="scientific">Rhodovarius crocodyli</name>
    <dbReference type="NCBI Taxonomy" id="1979269"/>
    <lineage>
        <taxon>Bacteria</taxon>
        <taxon>Pseudomonadati</taxon>
        <taxon>Pseudomonadota</taxon>
        <taxon>Alphaproteobacteria</taxon>
        <taxon>Acetobacterales</taxon>
        <taxon>Roseomonadaceae</taxon>
        <taxon>Rhodovarius</taxon>
    </lineage>
</organism>
<proteinExistence type="predicted"/>
<comment type="caution">
    <text evidence="9">The sequence shown here is derived from an EMBL/GenBank/DDBJ whole genome shotgun (WGS) entry which is preliminary data.</text>
</comment>
<dbReference type="InterPro" id="IPR013655">
    <property type="entry name" value="PAS_fold_3"/>
</dbReference>
<dbReference type="InterPro" id="IPR036890">
    <property type="entry name" value="HATPase_C_sf"/>
</dbReference>
<dbReference type="EMBL" id="SACL01000005">
    <property type="protein sequence ID" value="RVT95799.1"/>
    <property type="molecule type" value="Genomic_DNA"/>
</dbReference>
<dbReference type="AlphaFoldDB" id="A0A437MDT0"/>
<dbReference type="InterPro" id="IPR000014">
    <property type="entry name" value="PAS"/>
</dbReference>
<evidence type="ECO:0000256" key="4">
    <source>
        <dbReference type="ARBA" id="ARBA00022679"/>
    </source>
</evidence>
<keyword evidence="10" id="KW-1185">Reference proteome</keyword>
<keyword evidence="6" id="KW-0418">Kinase</keyword>